<organism evidence="2 3">
    <name type="scientific">Cirrhinus mrigala</name>
    <name type="common">Mrigala</name>
    <dbReference type="NCBI Taxonomy" id="683832"/>
    <lineage>
        <taxon>Eukaryota</taxon>
        <taxon>Metazoa</taxon>
        <taxon>Chordata</taxon>
        <taxon>Craniata</taxon>
        <taxon>Vertebrata</taxon>
        <taxon>Euteleostomi</taxon>
        <taxon>Actinopterygii</taxon>
        <taxon>Neopterygii</taxon>
        <taxon>Teleostei</taxon>
        <taxon>Ostariophysi</taxon>
        <taxon>Cypriniformes</taxon>
        <taxon>Cyprinidae</taxon>
        <taxon>Labeoninae</taxon>
        <taxon>Labeonini</taxon>
        <taxon>Cirrhinus</taxon>
    </lineage>
</organism>
<evidence type="ECO:0000313" key="3">
    <source>
        <dbReference type="Proteomes" id="UP001529510"/>
    </source>
</evidence>
<feature type="non-terminal residue" evidence="2">
    <location>
        <position position="1"/>
    </location>
</feature>
<evidence type="ECO:0000256" key="1">
    <source>
        <dbReference type="SAM" id="MobiDB-lite"/>
    </source>
</evidence>
<dbReference type="AlphaFoldDB" id="A0ABD0QN36"/>
<feature type="region of interest" description="Disordered" evidence="1">
    <location>
        <begin position="75"/>
        <end position="95"/>
    </location>
</feature>
<gene>
    <name evidence="2" type="ORF">M9458_018783</name>
</gene>
<accession>A0ABD0QN36</accession>
<reference evidence="2 3" key="1">
    <citation type="submission" date="2024-05" db="EMBL/GenBank/DDBJ databases">
        <title>Genome sequencing and assembly of Indian major carp, Cirrhinus mrigala (Hamilton, 1822).</title>
        <authorList>
            <person name="Mohindra V."/>
            <person name="Chowdhury L.M."/>
            <person name="Lal K."/>
            <person name="Jena J.K."/>
        </authorList>
    </citation>
    <scope>NUCLEOTIDE SEQUENCE [LARGE SCALE GENOMIC DNA]</scope>
    <source>
        <strain evidence="2">CM1030</strain>
        <tissue evidence="2">Blood</tissue>
    </source>
</reference>
<comment type="caution">
    <text evidence="2">The sequence shown here is derived from an EMBL/GenBank/DDBJ whole genome shotgun (WGS) entry which is preliminary data.</text>
</comment>
<evidence type="ECO:0000313" key="2">
    <source>
        <dbReference type="EMBL" id="KAL0187113.1"/>
    </source>
</evidence>
<evidence type="ECO:0008006" key="4">
    <source>
        <dbReference type="Google" id="ProtNLM"/>
    </source>
</evidence>
<feature type="region of interest" description="Disordered" evidence="1">
    <location>
        <begin position="1"/>
        <end position="50"/>
    </location>
</feature>
<dbReference type="Proteomes" id="UP001529510">
    <property type="component" value="Unassembled WGS sequence"/>
</dbReference>
<feature type="compositionally biased region" description="Basic and acidic residues" evidence="1">
    <location>
        <begin position="1"/>
        <end position="12"/>
    </location>
</feature>
<keyword evidence="3" id="KW-1185">Reference proteome</keyword>
<proteinExistence type="predicted"/>
<dbReference type="EMBL" id="JAMKFB020000008">
    <property type="protein sequence ID" value="KAL0187113.1"/>
    <property type="molecule type" value="Genomic_DNA"/>
</dbReference>
<sequence>EEDEDYRKRDSSGTEYDDIEGQANGISPSQTHHDDDLDLPLLPKRPEDILDQDTYEVEMEKQEDYDDVKAIEDAANENAGTTGTQARLDVDSDAGPGANADAMLVAAEVEVHAQPEY</sequence>
<protein>
    <recommendedName>
        <fullName evidence="4">Zinc finger protein</fullName>
    </recommendedName>
</protein>
<name>A0ABD0QN36_CIRMR</name>